<dbReference type="PANTHER" id="PTHR24025">
    <property type="entry name" value="DESMOGLEIN FAMILY MEMBER"/>
    <property type="match status" value="1"/>
</dbReference>
<dbReference type="GO" id="GO:0007156">
    <property type="term" value="P:homophilic cell adhesion via plasma membrane adhesion molecules"/>
    <property type="evidence" value="ECO:0007669"/>
    <property type="project" value="InterPro"/>
</dbReference>
<keyword evidence="5" id="KW-0677">Repeat</keyword>
<dbReference type="SMART" id="SM00112">
    <property type="entry name" value="CA"/>
    <property type="match status" value="8"/>
</dbReference>
<keyword evidence="10" id="KW-1015">Disulfide bond</keyword>
<feature type="transmembrane region" description="Helical" evidence="14">
    <location>
        <begin position="1425"/>
        <end position="1446"/>
    </location>
</feature>
<evidence type="ECO:0000256" key="6">
    <source>
        <dbReference type="ARBA" id="ARBA00022837"/>
    </source>
</evidence>
<feature type="region of interest" description="Disordered" evidence="13">
    <location>
        <begin position="1283"/>
        <end position="1307"/>
    </location>
</feature>
<keyword evidence="3 14" id="KW-0812">Transmembrane</keyword>
<evidence type="ECO:0000256" key="4">
    <source>
        <dbReference type="ARBA" id="ARBA00022729"/>
    </source>
</evidence>
<protein>
    <recommendedName>
        <fullName evidence="15">Cadherin domain-containing protein</fullName>
    </recommendedName>
</protein>
<evidence type="ECO:0000313" key="16">
    <source>
        <dbReference type="EMBL" id="KAK3767626.1"/>
    </source>
</evidence>
<dbReference type="Pfam" id="PF00028">
    <property type="entry name" value="Cadherin"/>
    <property type="match status" value="8"/>
</dbReference>
<dbReference type="PROSITE" id="PS50268">
    <property type="entry name" value="CADHERIN_2"/>
    <property type="match status" value="9"/>
</dbReference>
<evidence type="ECO:0000256" key="14">
    <source>
        <dbReference type="SAM" id="Phobius"/>
    </source>
</evidence>
<feature type="domain" description="Cadherin" evidence="15">
    <location>
        <begin position="856"/>
        <end position="957"/>
    </location>
</feature>
<feature type="compositionally biased region" description="Basic and acidic residues" evidence="13">
    <location>
        <begin position="1288"/>
        <end position="1298"/>
    </location>
</feature>
<name>A0AAE1DEJ2_9GAST</name>
<keyword evidence="9 14" id="KW-0472">Membrane</keyword>
<dbReference type="InterPro" id="IPR002126">
    <property type="entry name" value="Cadherin-like_dom"/>
</dbReference>
<keyword evidence="2" id="KW-0245">EGF-like domain</keyword>
<dbReference type="InterPro" id="IPR050971">
    <property type="entry name" value="Cadherin-domain_protein"/>
</dbReference>
<evidence type="ECO:0000256" key="1">
    <source>
        <dbReference type="ARBA" id="ARBA00004167"/>
    </source>
</evidence>
<feature type="domain" description="Cadherin" evidence="15">
    <location>
        <begin position="1071"/>
        <end position="1176"/>
    </location>
</feature>
<comment type="subcellular location">
    <subcellularLocation>
        <location evidence="1">Membrane</location>
        <topology evidence="1">Single-pass membrane protein</topology>
    </subcellularLocation>
</comment>
<evidence type="ECO:0000256" key="10">
    <source>
        <dbReference type="ARBA" id="ARBA00023157"/>
    </source>
</evidence>
<accession>A0AAE1DEJ2</accession>
<feature type="domain" description="Cadherin" evidence="15">
    <location>
        <begin position="964"/>
        <end position="1070"/>
    </location>
</feature>
<evidence type="ECO:0000256" key="13">
    <source>
        <dbReference type="SAM" id="MobiDB-lite"/>
    </source>
</evidence>
<evidence type="ECO:0000256" key="2">
    <source>
        <dbReference type="ARBA" id="ARBA00022536"/>
    </source>
</evidence>
<dbReference type="FunFam" id="2.60.40.60:FF:000024">
    <property type="entry name" value="FAT atypical cadherin 3"/>
    <property type="match status" value="1"/>
</dbReference>
<comment type="caution">
    <text evidence="16">The sequence shown here is derived from an EMBL/GenBank/DDBJ whole genome shotgun (WGS) entry which is preliminary data.</text>
</comment>
<gene>
    <name evidence="16" type="ORF">RRG08_003887</name>
</gene>
<dbReference type="Gene3D" id="2.60.40.60">
    <property type="entry name" value="Cadherins"/>
    <property type="match status" value="9"/>
</dbReference>
<dbReference type="InterPro" id="IPR020894">
    <property type="entry name" value="Cadherin_CS"/>
</dbReference>
<organism evidence="16 17">
    <name type="scientific">Elysia crispata</name>
    <name type="common">lettuce slug</name>
    <dbReference type="NCBI Taxonomy" id="231223"/>
    <lineage>
        <taxon>Eukaryota</taxon>
        <taxon>Metazoa</taxon>
        <taxon>Spiralia</taxon>
        <taxon>Lophotrochozoa</taxon>
        <taxon>Mollusca</taxon>
        <taxon>Gastropoda</taxon>
        <taxon>Heterobranchia</taxon>
        <taxon>Euthyneura</taxon>
        <taxon>Panpulmonata</taxon>
        <taxon>Sacoglossa</taxon>
        <taxon>Placobranchoidea</taxon>
        <taxon>Plakobranchidae</taxon>
        <taxon>Elysia</taxon>
    </lineage>
</organism>
<dbReference type="InterPro" id="IPR015919">
    <property type="entry name" value="Cadherin-like_sf"/>
</dbReference>
<dbReference type="EMBL" id="JAWDGP010004135">
    <property type="protein sequence ID" value="KAK3767626.1"/>
    <property type="molecule type" value="Genomic_DNA"/>
</dbReference>
<dbReference type="SUPFAM" id="SSF49313">
    <property type="entry name" value="Cadherin-like"/>
    <property type="match status" value="9"/>
</dbReference>
<keyword evidence="7" id="KW-0130">Cell adhesion</keyword>
<dbReference type="GO" id="GO:0005886">
    <property type="term" value="C:plasma membrane"/>
    <property type="evidence" value="ECO:0007669"/>
    <property type="project" value="InterPro"/>
</dbReference>
<feature type="domain" description="Cadherin" evidence="15">
    <location>
        <begin position="750"/>
        <end position="854"/>
    </location>
</feature>
<dbReference type="GO" id="GO:0005509">
    <property type="term" value="F:calcium ion binding"/>
    <property type="evidence" value="ECO:0007669"/>
    <property type="project" value="UniProtKB-UniRule"/>
</dbReference>
<dbReference type="PROSITE" id="PS00232">
    <property type="entry name" value="CADHERIN_1"/>
    <property type="match status" value="5"/>
</dbReference>
<reference evidence="16" key="1">
    <citation type="journal article" date="2023" name="G3 (Bethesda)">
        <title>A reference genome for the long-term kleptoplast-retaining sea slug Elysia crispata morphotype clarki.</title>
        <authorList>
            <person name="Eastman K.E."/>
            <person name="Pendleton A.L."/>
            <person name="Shaikh M.A."/>
            <person name="Suttiyut T."/>
            <person name="Ogas R."/>
            <person name="Tomko P."/>
            <person name="Gavelis G."/>
            <person name="Widhalm J.R."/>
            <person name="Wisecaver J.H."/>
        </authorList>
    </citation>
    <scope>NUCLEOTIDE SEQUENCE</scope>
    <source>
        <strain evidence="16">ECLA1</strain>
    </source>
</reference>
<evidence type="ECO:0000259" key="15">
    <source>
        <dbReference type="PROSITE" id="PS50268"/>
    </source>
</evidence>
<proteinExistence type="predicted"/>
<evidence type="ECO:0000256" key="12">
    <source>
        <dbReference type="PROSITE-ProRule" id="PRU00043"/>
    </source>
</evidence>
<keyword evidence="4" id="KW-0732">Signal</keyword>
<dbReference type="FunFam" id="2.60.40.60:FF:000092">
    <property type="entry name" value="Protocadherin 8"/>
    <property type="match status" value="1"/>
</dbReference>
<evidence type="ECO:0000256" key="9">
    <source>
        <dbReference type="ARBA" id="ARBA00023136"/>
    </source>
</evidence>
<feature type="domain" description="Cadherin" evidence="15">
    <location>
        <begin position="641"/>
        <end position="749"/>
    </location>
</feature>
<dbReference type="InterPro" id="IPR056286">
    <property type="entry name" value="Cadherin_CELSR1-3_9th"/>
</dbReference>
<keyword evidence="6 12" id="KW-0106">Calcium</keyword>
<feature type="domain" description="Cadherin" evidence="15">
    <location>
        <begin position="533"/>
        <end position="640"/>
    </location>
</feature>
<feature type="domain" description="Cadherin" evidence="15">
    <location>
        <begin position="313"/>
        <end position="424"/>
    </location>
</feature>
<evidence type="ECO:0000256" key="3">
    <source>
        <dbReference type="ARBA" id="ARBA00022692"/>
    </source>
</evidence>
<evidence type="ECO:0000313" key="17">
    <source>
        <dbReference type="Proteomes" id="UP001283361"/>
    </source>
</evidence>
<keyword evidence="8 14" id="KW-1133">Transmembrane helix</keyword>
<feature type="domain" description="Cadherin" evidence="15">
    <location>
        <begin position="425"/>
        <end position="532"/>
    </location>
</feature>
<dbReference type="FunFam" id="2.60.40.60:FF:000020">
    <property type="entry name" value="Dachsous cadherin-related 1b"/>
    <property type="match status" value="6"/>
</dbReference>
<dbReference type="GO" id="GO:0005911">
    <property type="term" value="C:cell-cell junction"/>
    <property type="evidence" value="ECO:0007669"/>
    <property type="project" value="TreeGrafter"/>
</dbReference>
<evidence type="ECO:0000256" key="5">
    <source>
        <dbReference type="ARBA" id="ARBA00022737"/>
    </source>
</evidence>
<evidence type="ECO:0000256" key="7">
    <source>
        <dbReference type="ARBA" id="ARBA00022889"/>
    </source>
</evidence>
<dbReference type="PANTHER" id="PTHR24025:SF33">
    <property type="entry name" value="CADHERIN EGF LAG SEVEN-PASS G-TYPE RECEPTOR 1-RELATED"/>
    <property type="match status" value="1"/>
</dbReference>
<keyword evidence="11" id="KW-0325">Glycoprotein</keyword>
<evidence type="ECO:0000256" key="8">
    <source>
        <dbReference type="ARBA" id="ARBA00022989"/>
    </source>
</evidence>
<dbReference type="CDD" id="cd11304">
    <property type="entry name" value="Cadherin_repeat"/>
    <property type="match status" value="9"/>
</dbReference>
<feature type="domain" description="Cadherin" evidence="15">
    <location>
        <begin position="1195"/>
        <end position="1253"/>
    </location>
</feature>
<dbReference type="Pfam" id="PF23592">
    <property type="entry name" value="Cadherin_CELSR2_9th"/>
    <property type="match status" value="1"/>
</dbReference>
<keyword evidence="17" id="KW-1185">Reference proteome</keyword>
<evidence type="ECO:0000256" key="11">
    <source>
        <dbReference type="ARBA" id="ARBA00023180"/>
    </source>
</evidence>
<dbReference type="PRINTS" id="PR00205">
    <property type="entry name" value="CADHERIN"/>
</dbReference>
<dbReference type="Proteomes" id="UP001283361">
    <property type="component" value="Unassembled WGS sequence"/>
</dbReference>
<sequence>MDFPVARACMALLGTGAIILMTFQIFAVSPTLSFEIHMSSSDPGGTIKDLISPERSDWWLHEQVHDTRPNNQALFPGLVDSCDDTLSEKELRRCCEQSYSKYPPFQVIKSRRKSFPTSSHVVQVTTVFPFYFINHTHQCTFVHNHTDLLRTHLRKRPQENIHRISIELAREKLCFSARESLLSLSSVIPTQFKTCRVKMLPSIQEMRLNSYSPTLDLFFKTEKCVSSKSVHFFHLVLSCKRQNPIKKQRIPVLLEIDEYHEKTDGRIRELQSTPYKGYGIKAESMERPFTVTRIKRKKRRKRQAASNSAPSFSQSLYTKYIPENKAAGFTVITITATDDDPGPAGELTYRMDPTNDRRSLDQFTIDPSSGVITTTTRKLDHEEMTRHDFAIIATDGALPESQQLSATTSLIIYVEDVNDNPPVFPRPIERIKIPEQRAPEHEEFVASATDLDSGKNAEIRYSILNPGKPNDVFVIDPRTGAVSTRRPLDREVVPFYNITIQAMDQGTLSERKSATISLLVEVLDENDHAPKFEKTNYVLNLREDRPPNDTEPVLNITATDMDEGDNSHVSYRLNSPNSQNPVFTINEFTGQLFLTSSLDYEKDTDYQLEVFAQDQGVPPKFSSTTVLVRVQDVNDETPEFYESSYTRNVDENVSVGYRVLKVQADDNDSGDNAKIEYSILDSGGNSTSLPFSIDKTTGWISTNRNLDRELESGYTFAVQAKDGGKPTARSATVSVTISLRDINDNAPKFSQDTYDASISEEAGKGDQVLILTATDVDEGDNARMSYRITAGNEEDTFQIRTSRGKGLITVNQKLDARETSRYILTVEVTDVDGQSDTAKVTINILDTNRFAPKFQRTSPFAFSVDEDVPIDTSVFKVFATDQDRNENARVTYSIAPQTVFKIDPATGDISTRQALNRESVSSYRLQVTASDNGQPQLSDSEMLIVTVKDVNDNKPRFDVKPAFGKPGYTGQVSEDERPGASILEISATDEDSGVFGQVRYMFAEGKDGDGAFSIDSGQGIIYLADFVDREEQASYDLVALAVDLDPVNPQTASVVVHIEVTDVNDEAPVFANQVFTVLVQENVPKGTPVAIITATDPDEGANARVEYFLDPSPDREFFAQSGRLGEPANITTQVSLDYESGKTRYELILRAESDPKFSTARVIVLVQDVNDNEPRLEDFTIIFNNFRDAFPSGPIGRIPAYDPDVSDQDKLVYKILAGNEAGLLRIDEATGELTLDPGLDSDVPRSGMFQMSVSGAGDQHAVLASAFCATWPCHRLGRALPRPLAQPEQEKKPLERTSHQSQTARGLANSMSVNTVIDSRIPIVTLTCLISRALDTGQSKDPTTKSVSEVVNWKAGLMRGTRSWLAYDTNLHKSIRPVRSGMNDSLYMYLYPYGYDVRMFASTRCIDLSGMEGQTLEVDYSPLTLAFGDFIPFFSLSFMIIVFFALG</sequence>